<feature type="region of interest" description="Disordered" evidence="1">
    <location>
        <begin position="36"/>
        <end position="61"/>
    </location>
</feature>
<sequence>MKTEKSKKEVQKFSLEKMNFAKLKNMHLVVGGGAVAVDENDPATGTATSKNCDKKKGGDDL</sequence>
<proteinExistence type="predicted"/>
<reference evidence="3" key="1">
    <citation type="journal article" date="2019" name="Int. J. Syst. Evol. Microbiol.">
        <title>The Global Catalogue of Microorganisms (GCM) 10K type strain sequencing project: providing services to taxonomists for standard genome sequencing and annotation.</title>
        <authorList>
            <consortium name="The Broad Institute Genomics Platform"/>
            <consortium name="The Broad Institute Genome Sequencing Center for Infectious Disease"/>
            <person name="Wu L."/>
            <person name="Ma J."/>
        </authorList>
    </citation>
    <scope>NUCLEOTIDE SEQUENCE [LARGE SCALE GENOMIC DNA]</scope>
    <source>
        <strain evidence="3">JCM 17386</strain>
    </source>
</reference>
<organism evidence="2 3">
    <name type="scientific">Flavobacterium chungbukense</name>
    <dbReference type="NCBI Taxonomy" id="877464"/>
    <lineage>
        <taxon>Bacteria</taxon>
        <taxon>Pseudomonadati</taxon>
        <taxon>Bacteroidota</taxon>
        <taxon>Flavobacteriia</taxon>
        <taxon>Flavobacteriales</taxon>
        <taxon>Flavobacteriaceae</taxon>
        <taxon>Flavobacterium</taxon>
    </lineage>
</organism>
<protein>
    <recommendedName>
        <fullName evidence="4">Natural product</fullName>
    </recommendedName>
</protein>
<feature type="compositionally biased region" description="Basic and acidic residues" evidence="1">
    <location>
        <begin position="51"/>
        <end position="61"/>
    </location>
</feature>
<dbReference type="Proteomes" id="UP001501333">
    <property type="component" value="Unassembled WGS sequence"/>
</dbReference>
<accession>A0ABP7YLW4</accession>
<name>A0ABP7YLW4_9FLAO</name>
<keyword evidence="3" id="KW-1185">Reference proteome</keyword>
<comment type="caution">
    <text evidence="2">The sequence shown here is derived from an EMBL/GenBank/DDBJ whole genome shotgun (WGS) entry which is preliminary data.</text>
</comment>
<gene>
    <name evidence="2" type="ORF">GCM10022250_36560</name>
</gene>
<dbReference type="RefSeq" id="WP_229349546.1">
    <property type="nucleotide sequence ID" value="NZ_BAABAO010000013.1"/>
</dbReference>
<dbReference type="EMBL" id="BAABAO010000013">
    <property type="protein sequence ID" value="GAA4138164.1"/>
    <property type="molecule type" value="Genomic_DNA"/>
</dbReference>
<evidence type="ECO:0000313" key="2">
    <source>
        <dbReference type="EMBL" id="GAA4138164.1"/>
    </source>
</evidence>
<evidence type="ECO:0008006" key="4">
    <source>
        <dbReference type="Google" id="ProtNLM"/>
    </source>
</evidence>
<evidence type="ECO:0000313" key="3">
    <source>
        <dbReference type="Proteomes" id="UP001501333"/>
    </source>
</evidence>
<evidence type="ECO:0000256" key="1">
    <source>
        <dbReference type="SAM" id="MobiDB-lite"/>
    </source>
</evidence>